<dbReference type="EMBL" id="BRXZ01004676">
    <property type="protein sequence ID" value="GMH53536.1"/>
    <property type="molecule type" value="Genomic_DNA"/>
</dbReference>
<feature type="compositionally biased region" description="Basic residues" evidence="1">
    <location>
        <begin position="126"/>
        <end position="136"/>
    </location>
</feature>
<protein>
    <submittedName>
        <fullName evidence="2">Uncharacterized protein</fullName>
    </submittedName>
</protein>
<dbReference type="SUPFAM" id="SSF53474">
    <property type="entry name" value="alpha/beta-Hydrolases"/>
    <property type="match status" value="1"/>
</dbReference>
<feature type="compositionally biased region" description="Polar residues" evidence="1">
    <location>
        <begin position="167"/>
        <end position="178"/>
    </location>
</feature>
<keyword evidence="3" id="KW-1185">Reference proteome</keyword>
<dbReference type="Proteomes" id="UP001165082">
    <property type="component" value="Unassembled WGS sequence"/>
</dbReference>
<feature type="compositionally biased region" description="Gly residues" evidence="1">
    <location>
        <begin position="109"/>
        <end position="125"/>
    </location>
</feature>
<feature type="region of interest" description="Disordered" evidence="1">
    <location>
        <begin position="90"/>
        <end position="178"/>
    </location>
</feature>
<dbReference type="InterPro" id="IPR029058">
    <property type="entry name" value="AB_hydrolase_fold"/>
</dbReference>
<evidence type="ECO:0000313" key="2">
    <source>
        <dbReference type="EMBL" id="GMH53536.1"/>
    </source>
</evidence>
<dbReference type="OrthoDB" id="19657at2759"/>
<sequence>MNYLKYPHALDAHSSYHVLHEIPHPTLIVAGMLDVLTPAYHSFEMLARMPRAELLCFTLGTHFVLLEYPEEIGGRIFGFLADEEVAARKAKRKEKGNHYSGGEFYLPSRGGGGGGGGGSRGGGKGALRRSTSRKAQKRSDSALGSSPARTSRRKTRTPETFKADFSSVWSKANPYQTS</sequence>
<evidence type="ECO:0000256" key="1">
    <source>
        <dbReference type="SAM" id="MobiDB-lite"/>
    </source>
</evidence>
<accession>A0A9W6ZJU5</accession>
<dbReference type="Gene3D" id="3.40.50.1820">
    <property type="entry name" value="alpha/beta hydrolase"/>
    <property type="match status" value="1"/>
</dbReference>
<proteinExistence type="predicted"/>
<comment type="caution">
    <text evidence="2">The sequence shown here is derived from an EMBL/GenBank/DDBJ whole genome shotgun (WGS) entry which is preliminary data.</text>
</comment>
<dbReference type="AlphaFoldDB" id="A0A9W6ZJU5"/>
<gene>
    <name evidence="2" type="ORF">TrRE_jg7316</name>
</gene>
<evidence type="ECO:0000313" key="3">
    <source>
        <dbReference type="Proteomes" id="UP001165082"/>
    </source>
</evidence>
<organism evidence="2 3">
    <name type="scientific">Triparma retinervis</name>
    <dbReference type="NCBI Taxonomy" id="2557542"/>
    <lineage>
        <taxon>Eukaryota</taxon>
        <taxon>Sar</taxon>
        <taxon>Stramenopiles</taxon>
        <taxon>Ochrophyta</taxon>
        <taxon>Bolidophyceae</taxon>
        <taxon>Parmales</taxon>
        <taxon>Triparmaceae</taxon>
        <taxon>Triparma</taxon>
    </lineage>
</organism>
<reference evidence="2" key="1">
    <citation type="submission" date="2022-07" db="EMBL/GenBank/DDBJ databases">
        <title>Genome analysis of Parmales, a sister group of diatoms, reveals the evolutionary specialization of diatoms from phago-mixotrophs to photoautotrophs.</title>
        <authorList>
            <person name="Ban H."/>
            <person name="Sato S."/>
            <person name="Yoshikawa S."/>
            <person name="Kazumasa Y."/>
            <person name="Nakamura Y."/>
            <person name="Ichinomiya M."/>
            <person name="Saitoh K."/>
            <person name="Sato N."/>
            <person name="Blanc-Mathieu R."/>
            <person name="Endo H."/>
            <person name="Kuwata A."/>
            <person name="Ogata H."/>
        </authorList>
    </citation>
    <scope>NUCLEOTIDE SEQUENCE</scope>
</reference>
<name>A0A9W6ZJU5_9STRA</name>